<proteinExistence type="predicted"/>
<evidence type="ECO:0000313" key="1">
    <source>
        <dbReference type="EMBL" id="KAF9493967.1"/>
    </source>
</evidence>
<dbReference type="Proteomes" id="UP000807025">
    <property type="component" value="Unassembled WGS sequence"/>
</dbReference>
<organism evidence="1 2">
    <name type="scientific">Pleurotus eryngii</name>
    <name type="common">Boletus of the steppes</name>
    <dbReference type="NCBI Taxonomy" id="5323"/>
    <lineage>
        <taxon>Eukaryota</taxon>
        <taxon>Fungi</taxon>
        <taxon>Dikarya</taxon>
        <taxon>Basidiomycota</taxon>
        <taxon>Agaricomycotina</taxon>
        <taxon>Agaricomycetes</taxon>
        <taxon>Agaricomycetidae</taxon>
        <taxon>Agaricales</taxon>
        <taxon>Pleurotineae</taxon>
        <taxon>Pleurotaceae</taxon>
        <taxon>Pleurotus</taxon>
    </lineage>
</organism>
<reference evidence="1" key="1">
    <citation type="submission" date="2020-11" db="EMBL/GenBank/DDBJ databases">
        <authorList>
            <consortium name="DOE Joint Genome Institute"/>
            <person name="Ahrendt S."/>
            <person name="Riley R."/>
            <person name="Andreopoulos W."/>
            <person name="Labutti K."/>
            <person name="Pangilinan J."/>
            <person name="Ruiz-Duenas F.J."/>
            <person name="Barrasa J.M."/>
            <person name="Sanchez-Garcia M."/>
            <person name="Camarero S."/>
            <person name="Miyauchi S."/>
            <person name="Serrano A."/>
            <person name="Linde D."/>
            <person name="Babiker R."/>
            <person name="Drula E."/>
            <person name="Ayuso-Fernandez I."/>
            <person name="Pacheco R."/>
            <person name="Padilla G."/>
            <person name="Ferreira P."/>
            <person name="Barriuso J."/>
            <person name="Kellner H."/>
            <person name="Castanera R."/>
            <person name="Alfaro M."/>
            <person name="Ramirez L."/>
            <person name="Pisabarro A.G."/>
            <person name="Kuo A."/>
            <person name="Tritt A."/>
            <person name="Lipzen A."/>
            <person name="He G."/>
            <person name="Yan M."/>
            <person name="Ng V."/>
            <person name="Cullen D."/>
            <person name="Martin F."/>
            <person name="Rosso M.-N."/>
            <person name="Henrissat B."/>
            <person name="Hibbett D."/>
            <person name="Martinez A.T."/>
            <person name="Grigoriev I.V."/>
        </authorList>
    </citation>
    <scope>NUCLEOTIDE SEQUENCE</scope>
    <source>
        <strain evidence="1">ATCC 90797</strain>
    </source>
</reference>
<protein>
    <submittedName>
        <fullName evidence="1">Uncharacterized protein</fullName>
    </submittedName>
</protein>
<dbReference type="OrthoDB" id="2369050at2759"/>
<evidence type="ECO:0000313" key="2">
    <source>
        <dbReference type="Proteomes" id="UP000807025"/>
    </source>
</evidence>
<name>A0A9P5ZUY3_PLEER</name>
<accession>A0A9P5ZUY3</accession>
<dbReference type="AlphaFoldDB" id="A0A9P5ZUY3"/>
<keyword evidence="2" id="KW-1185">Reference proteome</keyword>
<comment type="caution">
    <text evidence="1">The sequence shown here is derived from an EMBL/GenBank/DDBJ whole genome shotgun (WGS) entry which is preliminary data.</text>
</comment>
<sequence>MVVTHNVTSILHDKLRDPPIITAGHISVSVANNWHFKCEQYFHHTKIAKDNHVGMVIYNMCRTDHQDWLANCAPQLLKMDFNGYIDAFHMCWLPRDWEHTTHCELLSLTQGSRPFLNFQEEFITKNGLLMDTVSHLDDNQIKHQLGVSMDKDLVRNCSVEKTYLVDDLQDWLDAVQDLDEKQHHQIEKLNHELMKRNPGSTCSAPCNVFSPGSMSNSHSGGKSATDSADVKEHPLKLSPKEHELLDTHHGCYVCHQFYVYHYVKECKNRCPEGTDYKVLTLDATIKVKKSAVPLPGNAKLCTVTSITMPSGDDEKEDSSDNEDHVVCTILPSCVADAGDFDSNDGESPY</sequence>
<dbReference type="EMBL" id="MU154579">
    <property type="protein sequence ID" value="KAF9493967.1"/>
    <property type="molecule type" value="Genomic_DNA"/>
</dbReference>
<gene>
    <name evidence="1" type="ORF">BDN71DRAFT_1432166</name>
</gene>